<reference evidence="4" key="1">
    <citation type="submission" date="2023-01" db="EMBL/GenBank/DDBJ databases">
        <title>Key to firefly adult light organ development and bioluminescence: homeobox transcription factors regulate luciferase expression and transportation to peroxisome.</title>
        <authorList>
            <person name="Fu X."/>
        </authorList>
    </citation>
    <scope>NUCLEOTIDE SEQUENCE [LARGE SCALE GENOMIC DNA]</scope>
</reference>
<name>A0AAN7PXY9_9COLE</name>
<evidence type="ECO:0000256" key="1">
    <source>
        <dbReference type="SAM" id="MobiDB-lite"/>
    </source>
</evidence>
<evidence type="ECO:0000313" key="3">
    <source>
        <dbReference type="EMBL" id="KAK4879112.1"/>
    </source>
</evidence>
<feature type="compositionally biased region" description="Low complexity" evidence="1">
    <location>
        <begin position="27"/>
        <end position="36"/>
    </location>
</feature>
<evidence type="ECO:0000259" key="2">
    <source>
        <dbReference type="SMART" id="SM00543"/>
    </source>
</evidence>
<evidence type="ECO:0000313" key="4">
    <source>
        <dbReference type="Proteomes" id="UP001353858"/>
    </source>
</evidence>
<sequence>MGRRKKRESDLITSKHNASQKIKKVSKQQSLAPQPQQQMAVTTLVKNEVNGKGSNAVLEPNIIETKLPYKEDQWSPWNPDGKKVYDREFLILLVTDPKSMQKPDNLLTDILANDERGRVVEINRYPFVERATKSSSKRGGISPKRKSQQGKKEGSKQNVMRDVKLHKSENAWKPARFIASANMTEDDKKTEELFKKVRGVLNKLTPQKFTTLLNKIKKFNIDTTERLQGVIDLVFEKAVVKPNLSVVYATLCGQLALMQVPAPSSNKKYGQQKFVNFRKLLVTRCQLEFEKKSIDETERNNKVKEINECLDAEKKKDLLLDLEDYDRRLRIKSVGNLRFMEELFKQNMLTVDIMMRCLKKLLNTKDEESLECFCKLLTTVGKELQSNKKENLQPLFQKMKKISEKENSNISSRVRFMIQDVIDLQQIIYK</sequence>
<dbReference type="Proteomes" id="UP001353858">
    <property type="component" value="Unassembled WGS sequence"/>
</dbReference>
<dbReference type="Gene3D" id="1.25.40.180">
    <property type="match status" value="1"/>
</dbReference>
<protein>
    <recommendedName>
        <fullName evidence="2">MIF4G domain-containing protein</fullName>
    </recommendedName>
</protein>
<organism evidence="3 4">
    <name type="scientific">Aquatica leii</name>
    <dbReference type="NCBI Taxonomy" id="1421715"/>
    <lineage>
        <taxon>Eukaryota</taxon>
        <taxon>Metazoa</taxon>
        <taxon>Ecdysozoa</taxon>
        <taxon>Arthropoda</taxon>
        <taxon>Hexapoda</taxon>
        <taxon>Insecta</taxon>
        <taxon>Pterygota</taxon>
        <taxon>Neoptera</taxon>
        <taxon>Endopterygota</taxon>
        <taxon>Coleoptera</taxon>
        <taxon>Polyphaga</taxon>
        <taxon>Elateriformia</taxon>
        <taxon>Elateroidea</taxon>
        <taxon>Lampyridae</taxon>
        <taxon>Luciolinae</taxon>
        <taxon>Aquatica</taxon>
    </lineage>
</organism>
<dbReference type="SMART" id="SM00543">
    <property type="entry name" value="MIF4G"/>
    <property type="match status" value="1"/>
</dbReference>
<feature type="region of interest" description="Disordered" evidence="1">
    <location>
        <begin position="1"/>
        <end position="36"/>
    </location>
</feature>
<dbReference type="PANTHER" id="PTHR23253:SF78">
    <property type="entry name" value="EUKARYOTIC TRANSLATION INITIATION FACTOR 4G1, ISOFORM B-RELATED"/>
    <property type="match status" value="1"/>
</dbReference>
<keyword evidence="4" id="KW-1185">Reference proteome</keyword>
<dbReference type="InterPro" id="IPR003890">
    <property type="entry name" value="MIF4G-like_typ-3"/>
</dbReference>
<dbReference type="SUPFAM" id="SSF48371">
    <property type="entry name" value="ARM repeat"/>
    <property type="match status" value="1"/>
</dbReference>
<dbReference type="AlphaFoldDB" id="A0AAN7PXY9"/>
<dbReference type="PANTHER" id="PTHR23253">
    <property type="entry name" value="EUKARYOTIC TRANSLATION INITIATION FACTOR 4 GAMMA"/>
    <property type="match status" value="1"/>
</dbReference>
<proteinExistence type="predicted"/>
<feature type="compositionally biased region" description="Basic and acidic residues" evidence="1">
    <location>
        <begin position="150"/>
        <end position="161"/>
    </location>
</feature>
<dbReference type="Pfam" id="PF21140">
    <property type="entry name" value="eIF4G1-like_eIF4E-bd"/>
    <property type="match status" value="1"/>
</dbReference>
<dbReference type="InterPro" id="IPR016024">
    <property type="entry name" value="ARM-type_fold"/>
</dbReference>
<dbReference type="EMBL" id="JARPUR010000003">
    <property type="protein sequence ID" value="KAK4879112.1"/>
    <property type="molecule type" value="Genomic_DNA"/>
</dbReference>
<accession>A0AAN7PXY9</accession>
<dbReference type="GO" id="GO:0003729">
    <property type="term" value="F:mRNA binding"/>
    <property type="evidence" value="ECO:0007669"/>
    <property type="project" value="TreeGrafter"/>
</dbReference>
<comment type="caution">
    <text evidence="3">The sequence shown here is derived from an EMBL/GenBank/DDBJ whole genome shotgun (WGS) entry which is preliminary data.</text>
</comment>
<dbReference type="GO" id="GO:0003743">
    <property type="term" value="F:translation initiation factor activity"/>
    <property type="evidence" value="ECO:0007669"/>
    <property type="project" value="TreeGrafter"/>
</dbReference>
<dbReference type="GO" id="GO:0016281">
    <property type="term" value="C:eukaryotic translation initiation factor 4F complex"/>
    <property type="evidence" value="ECO:0007669"/>
    <property type="project" value="TreeGrafter"/>
</dbReference>
<gene>
    <name evidence="3" type="ORF">RN001_007258</name>
</gene>
<feature type="domain" description="MIF4G" evidence="2">
    <location>
        <begin position="194"/>
        <end position="428"/>
    </location>
</feature>
<dbReference type="InterPro" id="IPR049485">
    <property type="entry name" value="eIF4G1-like_eIF4E-bd"/>
</dbReference>
<dbReference type="Pfam" id="PF02854">
    <property type="entry name" value="MIF4G"/>
    <property type="match status" value="1"/>
</dbReference>
<feature type="region of interest" description="Disordered" evidence="1">
    <location>
        <begin position="131"/>
        <end position="161"/>
    </location>
</feature>